<dbReference type="AlphaFoldDB" id="A0AAQ4F5L6"/>
<proteinExistence type="predicted"/>
<sequence>MCKISAASSALKNLWQGHLAGLQPQPRQADLNNPGNVVTVVGSYFIEEHLTVFTFAAGSVLGMHLKGALDNRRAIDAAIAQDDEEERLLSATRLHCHTGKKILTTDLSQLRSRGIHVCPTWNICRDYRPWLYHFPDRRQQKALLVPGSA</sequence>
<accession>A0AAQ4F5L6</accession>
<evidence type="ECO:0000313" key="1">
    <source>
        <dbReference type="EMBL" id="KAK8782407.1"/>
    </source>
</evidence>
<dbReference type="EMBL" id="JARKHS020006692">
    <property type="protein sequence ID" value="KAK8782407.1"/>
    <property type="molecule type" value="Genomic_DNA"/>
</dbReference>
<evidence type="ECO:0000313" key="2">
    <source>
        <dbReference type="Proteomes" id="UP001321473"/>
    </source>
</evidence>
<reference evidence="1 2" key="1">
    <citation type="journal article" date="2023" name="Arcadia Sci">
        <title>De novo assembly of a long-read Amblyomma americanum tick genome.</title>
        <authorList>
            <person name="Chou S."/>
            <person name="Poskanzer K.E."/>
            <person name="Rollins M."/>
            <person name="Thuy-Boun P.S."/>
        </authorList>
    </citation>
    <scope>NUCLEOTIDE SEQUENCE [LARGE SCALE GENOMIC DNA]</scope>
    <source>
        <strain evidence="1">F_SG_1</strain>
        <tissue evidence="1">Salivary glands</tissue>
    </source>
</reference>
<gene>
    <name evidence="1" type="ORF">V5799_016250</name>
</gene>
<protein>
    <submittedName>
        <fullName evidence="1">Uncharacterized protein</fullName>
    </submittedName>
</protein>
<comment type="caution">
    <text evidence="1">The sequence shown here is derived from an EMBL/GenBank/DDBJ whole genome shotgun (WGS) entry which is preliminary data.</text>
</comment>
<name>A0AAQ4F5L6_AMBAM</name>
<organism evidence="1 2">
    <name type="scientific">Amblyomma americanum</name>
    <name type="common">Lone star tick</name>
    <dbReference type="NCBI Taxonomy" id="6943"/>
    <lineage>
        <taxon>Eukaryota</taxon>
        <taxon>Metazoa</taxon>
        <taxon>Ecdysozoa</taxon>
        <taxon>Arthropoda</taxon>
        <taxon>Chelicerata</taxon>
        <taxon>Arachnida</taxon>
        <taxon>Acari</taxon>
        <taxon>Parasitiformes</taxon>
        <taxon>Ixodida</taxon>
        <taxon>Ixodoidea</taxon>
        <taxon>Ixodidae</taxon>
        <taxon>Amblyomminae</taxon>
        <taxon>Amblyomma</taxon>
    </lineage>
</organism>
<keyword evidence="2" id="KW-1185">Reference proteome</keyword>
<dbReference type="Proteomes" id="UP001321473">
    <property type="component" value="Unassembled WGS sequence"/>
</dbReference>